<dbReference type="GO" id="GO:0016616">
    <property type="term" value="F:oxidoreductase activity, acting on the CH-OH group of donors, NAD or NADP as acceptor"/>
    <property type="evidence" value="ECO:0007669"/>
    <property type="project" value="UniProtKB-ARBA"/>
</dbReference>
<evidence type="ECO:0000256" key="6">
    <source>
        <dbReference type="PIRSR" id="PIRSR000097-3"/>
    </source>
</evidence>
<dbReference type="InterPro" id="IPR023210">
    <property type="entry name" value="NADP_OxRdtase_dom"/>
</dbReference>
<dbReference type="HOGENOM" id="CLU_023205_0_3_1"/>
<dbReference type="PANTHER" id="PTHR43827">
    <property type="entry name" value="2,5-DIKETO-D-GLUCONIC ACID REDUCTASE"/>
    <property type="match status" value="1"/>
</dbReference>
<dbReference type="InterPro" id="IPR018170">
    <property type="entry name" value="Aldo/ket_reductase_CS"/>
</dbReference>
<dbReference type="FunCoup" id="G7E4Y0">
    <property type="interactions" value="165"/>
</dbReference>
<evidence type="ECO:0000256" key="4">
    <source>
        <dbReference type="PIRSR" id="PIRSR000097-1"/>
    </source>
</evidence>
<dbReference type="STRING" id="764103.G7E4Y0"/>
<dbReference type="CDD" id="cd19120">
    <property type="entry name" value="AKR_AKR3C2-3"/>
    <property type="match status" value="1"/>
</dbReference>
<comment type="caution">
    <text evidence="8">The sequence shown here is derived from an EMBL/GenBank/DDBJ whole genome shotgun (WGS) entry which is preliminary data.</text>
</comment>
<dbReference type="PROSITE" id="PS00062">
    <property type="entry name" value="ALDOKETO_REDUCTASE_2"/>
    <property type="match status" value="1"/>
</dbReference>
<dbReference type="Gene3D" id="3.20.20.100">
    <property type="entry name" value="NADP-dependent oxidoreductase domain"/>
    <property type="match status" value="1"/>
</dbReference>
<dbReference type="OMA" id="HWPMAYQ"/>
<evidence type="ECO:0000256" key="5">
    <source>
        <dbReference type="PIRSR" id="PIRSR000097-2"/>
    </source>
</evidence>
<evidence type="ECO:0000259" key="7">
    <source>
        <dbReference type="Pfam" id="PF00248"/>
    </source>
</evidence>
<feature type="site" description="Lowers pKa of active site Tyr" evidence="6">
    <location>
        <position position="87"/>
    </location>
</feature>
<dbReference type="InParanoid" id="G7E4Y0"/>
<sequence>MPLRELKLNDGNVIPASASIAYGCGTAWYGATGNDGISRPLVDAIKLALETGFTHIDEAEAYSNEKSAGVAWKEAGVPRESIYITTKVLGGIGNIQETIRRQLKELQTDYVDQYLVHSPAFSKFLKGQANIPTLSECWAEMEAVKAAGLAKSIGISNYRVADIKAVLEHAKVKPAVNQIEYHPYITDTTSDIVELCQREGILVSAYAPSLPVVHRPDGPLKPVLAELAESMSKERGKPVTPGQILLKWVQAQDIMPVTTSTKQSRMEEYLDIANIRSLTQEEVQKIRTVGKELQHSQYMMNMAPLQSK</sequence>
<evidence type="ECO:0000313" key="9">
    <source>
        <dbReference type="Proteomes" id="UP000009131"/>
    </source>
</evidence>
<feature type="active site" description="Proton donor" evidence="4">
    <location>
        <position position="62"/>
    </location>
</feature>
<dbReference type="EMBL" id="BABT02000146">
    <property type="protein sequence ID" value="GAA97890.1"/>
    <property type="molecule type" value="Genomic_DNA"/>
</dbReference>
<dbReference type="PANTHER" id="PTHR43827:SF3">
    <property type="entry name" value="NADP-DEPENDENT OXIDOREDUCTASE DOMAIN-CONTAINING PROTEIN"/>
    <property type="match status" value="1"/>
</dbReference>
<accession>G7E4Y0</accession>
<evidence type="ECO:0000256" key="3">
    <source>
        <dbReference type="ARBA" id="ARBA00023002"/>
    </source>
</evidence>
<keyword evidence="9" id="KW-1185">Reference proteome</keyword>
<dbReference type="RefSeq" id="XP_014566314.1">
    <property type="nucleotide sequence ID" value="XM_014710828.1"/>
</dbReference>
<organism evidence="8 9">
    <name type="scientific">Mixia osmundae (strain CBS 9802 / IAM 14324 / JCM 22182 / KY 12970)</name>
    <dbReference type="NCBI Taxonomy" id="764103"/>
    <lineage>
        <taxon>Eukaryota</taxon>
        <taxon>Fungi</taxon>
        <taxon>Dikarya</taxon>
        <taxon>Basidiomycota</taxon>
        <taxon>Pucciniomycotina</taxon>
        <taxon>Mixiomycetes</taxon>
        <taxon>Mixiales</taxon>
        <taxon>Mixiaceae</taxon>
        <taxon>Mixia</taxon>
    </lineage>
</organism>
<dbReference type="OrthoDB" id="416253at2759"/>
<name>G7E4Y0_MIXOS</name>
<dbReference type="PIRSF" id="PIRSF000097">
    <property type="entry name" value="AKR"/>
    <property type="match status" value="1"/>
</dbReference>
<evidence type="ECO:0000313" key="8">
    <source>
        <dbReference type="EMBL" id="GAA97890.1"/>
    </source>
</evidence>
<keyword evidence="3" id="KW-0560">Oxidoreductase</keyword>
<dbReference type="PRINTS" id="PR00069">
    <property type="entry name" value="ALDKETRDTASE"/>
</dbReference>
<dbReference type="GO" id="GO:0016652">
    <property type="term" value="F:oxidoreductase activity, acting on NAD(P)H as acceptor"/>
    <property type="evidence" value="ECO:0007669"/>
    <property type="project" value="InterPro"/>
</dbReference>
<dbReference type="InterPro" id="IPR044494">
    <property type="entry name" value="AKR3C2/3"/>
</dbReference>
<dbReference type="eggNOG" id="KOG1577">
    <property type="taxonomic scope" value="Eukaryota"/>
</dbReference>
<dbReference type="Pfam" id="PF00248">
    <property type="entry name" value="Aldo_ket_red"/>
    <property type="match status" value="1"/>
</dbReference>
<comment type="similarity">
    <text evidence="1">Belongs to the aldo/keto reductase family.</text>
</comment>
<evidence type="ECO:0000256" key="2">
    <source>
        <dbReference type="ARBA" id="ARBA00022857"/>
    </source>
</evidence>
<feature type="domain" description="NADP-dependent oxidoreductase" evidence="7">
    <location>
        <begin position="41"/>
        <end position="289"/>
    </location>
</feature>
<dbReference type="SUPFAM" id="SSF51430">
    <property type="entry name" value="NAD(P)-linked oxidoreductase"/>
    <property type="match status" value="1"/>
</dbReference>
<reference evidence="8 9" key="1">
    <citation type="journal article" date="2011" name="J. Gen. Appl. Microbiol.">
        <title>Draft genome sequencing of the enigmatic basidiomycete Mixia osmundae.</title>
        <authorList>
            <person name="Nishida H."/>
            <person name="Nagatsuka Y."/>
            <person name="Sugiyama J."/>
        </authorList>
    </citation>
    <scope>NUCLEOTIDE SEQUENCE [LARGE SCALE GENOMIC DNA]</scope>
    <source>
        <strain evidence="9">CBS 9802 / IAM 14324 / JCM 22182 / KY 12970</strain>
    </source>
</reference>
<reference evidence="8 9" key="2">
    <citation type="journal article" date="2012" name="Open Biol.">
        <title>Characteristics of nucleosomes and linker DNA regions on the genome of the basidiomycete Mixia osmundae revealed by mono- and dinucleosome mapping.</title>
        <authorList>
            <person name="Nishida H."/>
            <person name="Kondo S."/>
            <person name="Matsumoto T."/>
            <person name="Suzuki Y."/>
            <person name="Yoshikawa H."/>
            <person name="Taylor T.D."/>
            <person name="Sugiyama J."/>
        </authorList>
    </citation>
    <scope>NUCLEOTIDE SEQUENCE [LARGE SCALE GENOMIC DNA]</scope>
    <source>
        <strain evidence="9">CBS 9802 / IAM 14324 / JCM 22182 / KY 12970</strain>
    </source>
</reference>
<feature type="binding site" evidence="5">
    <location>
        <position position="117"/>
    </location>
    <ligand>
        <name>substrate</name>
    </ligand>
</feature>
<dbReference type="InterPro" id="IPR020471">
    <property type="entry name" value="AKR"/>
</dbReference>
<dbReference type="Proteomes" id="UP000009131">
    <property type="component" value="Unassembled WGS sequence"/>
</dbReference>
<keyword evidence="2" id="KW-0521">NADP</keyword>
<proteinExistence type="inferred from homology"/>
<protein>
    <recommendedName>
        <fullName evidence="7">NADP-dependent oxidoreductase domain-containing protein</fullName>
    </recommendedName>
</protein>
<evidence type="ECO:0000256" key="1">
    <source>
        <dbReference type="ARBA" id="ARBA00007905"/>
    </source>
</evidence>
<dbReference type="InterPro" id="IPR036812">
    <property type="entry name" value="NAD(P)_OxRdtase_dom_sf"/>
</dbReference>
<gene>
    <name evidence="8" type="primary">Mo04570</name>
    <name evidence="8" type="ORF">E5Q_04570</name>
</gene>
<dbReference type="AlphaFoldDB" id="G7E4Y0"/>
<dbReference type="PROSITE" id="PS51257">
    <property type="entry name" value="PROKAR_LIPOPROTEIN"/>
    <property type="match status" value="1"/>
</dbReference>